<evidence type="ECO:0000256" key="6">
    <source>
        <dbReference type="ARBA" id="ARBA00023026"/>
    </source>
</evidence>
<evidence type="ECO:0000313" key="10">
    <source>
        <dbReference type="Proteomes" id="UP000035444"/>
    </source>
</evidence>
<dbReference type="PANTHER" id="PTHR38340:SF1">
    <property type="entry name" value="S-LAYER PROTEIN"/>
    <property type="match status" value="1"/>
</dbReference>
<feature type="compositionally biased region" description="Basic and acidic residues" evidence="8">
    <location>
        <begin position="293"/>
        <end position="309"/>
    </location>
</feature>
<dbReference type="GO" id="GO:0005576">
    <property type="term" value="C:extracellular region"/>
    <property type="evidence" value="ECO:0007669"/>
    <property type="project" value="UniProtKB-SubCell"/>
</dbReference>
<organism evidence="9 10">
    <name type="scientific">Kiloniella spongiae</name>
    <dbReference type="NCBI Taxonomy" id="1489064"/>
    <lineage>
        <taxon>Bacteria</taxon>
        <taxon>Pseudomonadati</taxon>
        <taxon>Pseudomonadota</taxon>
        <taxon>Alphaproteobacteria</taxon>
        <taxon>Rhodospirillales</taxon>
        <taxon>Kiloniellaceae</taxon>
        <taxon>Kiloniella</taxon>
    </lineage>
</organism>
<name>A0A0H2M9M5_9PROT</name>
<comment type="caution">
    <text evidence="9">The sequence shown here is derived from an EMBL/GenBank/DDBJ whole genome shotgun (WGS) entry which is preliminary data.</text>
</comment>
<feature type="compositionally biased region" description="Polar residues" evidence="8">
    <location>
        <begin position="218"/>
        <end position="247"/>
    </location>
</feature>
<dbReference type="STRING" id="1489064.WH96_20130"/>
<dbReference type="PANTHER" id="PTHR38340">
    <property type="entry name" value="S-LAYER PROTEIN"/>
    <property type="match status" value="1"/>
</dbReference>
<feature type="region of interest" description="Disordered" evidence="8">
    <location>
        <begin position="765"/>
        <end position="790"/>
    </location>
</feature>
<sequence>MSENNTTQKDPAENAIKALERTVGAVGVVSDVVQNTAVVGIATNYKQAENLLGKQKIAKVSELLETKNFDVLTDTISTSSKSAPLAKIGQIAAGVGKKVGFIDGAFKIHSVYRTASETGDVSKTAAKAVVEAVDFAAGLGAVAAGAKIGATIGTLGGPLGIVIGGAIGGVVGAVGYYFASGSETFDNIKGGAEKALDDFFDKFGGNEKGDKDPRPGQPDNSNDDTSNPPTGTDADSANNDDLGNSPDNLGGGDDTKNPNDGDFGGFDKSDDPQGQGYSDYGDSYDPGAGHVVDVPKPEPKPDNIPDRPSDTPPITNEDNDAQSNDGPQFGGFDRSNDPDRDGYSGYGETDRQGNNTPSVPIAVDLNNDGKISSVNLSESSVFFDVTSDGYKENVSWVGPQDGFIVTDLNLDGKIVGNELLVANQTEEDDTDLEALATVFDSNNDGVLDNQDTDFDKVKIWQDLNQDGEVNEGELKSLADWDIKSIDLTIDKTEQTVGDNKFLGTTSLTRFDGSTSLVADLLLKASATGVKIDSDDKGTRIEATGKLFAQYIARGGVETNLNATELDVDAVYGKEYSDRLRAGDTEKNILLSGGAGDDFLEGGRGSDWIIGGRGSDELYGGAGDDNLFIDVSDTKVDGGDGYDTALVEGAEGVSLDLAEANIESAIGNIGNDDFSYAGEKAVILSGGAGDDRLTSGDGNDILVGGQGADTLSSGKGDDRLYIDAEDRQEDIRAGEGDDWVYVTNGQAVTLDLNVIEVENAVGNVGDDTFTNSGSTNTAIEGRGGDDTITGGSGRDVIEGGAGADTLDGGAGWDYISYYASREGVTVNLADQTLSGGDAEGDSFTNFEGVIGSANGDTFTGSDAGNAFYANSGNDVIEGMAGRDYINGGAGSDTSSYRSSNAAVQVDLKTGTVSGGHATDDLLVSIENIIGSAHADNLVGGDEDNILEGGAGADTLAGGKGDDTLSYDSSNAGVTVDLETGAVSGGDAEGDTISGFEKVLGSRHGDNLTARESGSTLFGQDGDDILTGQSGDDYLLGGTGADTIDGGAGVDTVSYEGSEDAVTVNLATGTATGGDAEGDTVSNIENIHGSYEDDTLIGDAGDNIINGDLGADVIDGGAGIDTANYETAFFGVDVDLKRGGGRQYKDVNAELDLNKLSGNIVINPDNKKQANHMGTELSVAYSNAVAIAGGWLLANLSIELGSNESSEGGILFSAVHDLSNGEITPSQIPYLNIELINDQAVISFYRADGSLEAEFKEAVASSSFVTVSLAYDKDSGATIIVINNTAIRGYEWIAGLDLQVGSYGSNGTKVNFLENQGALAYELGLLGDEAVNDTLTNIENLKGSIFGDRLAGDDGDNVIEGNGGNDDLKGYAGNDTLDGGTGSDVLSGGDDNDTLHGGDGDDSLYGDAGDDTLDGGRGHDLLEGGEGIDNLSGGDGNDLLKGEQGNDTLHGDLGNDQLDGGDGNDTLHGDTNGVLFTRDDDGNQIGGFGDVVEQNNGVVGGII</sequence>
<keyword evidence="7" id="KW-0472">Membrane</keyword>
<keyword evidence="4" id="KW-0800">Toxin</keyword>
<evidence type="ECO:0000256" key="3">
    <source>
        <dbReference type="ARBA" id="ARBA00022525"/>
    </source>
</evidence>
<feature type="compositionally biased region" description="Polar residues" evidence="8">
    <location>
        <begin position="767"/>
        <end position="777"/>
    </location>
</feature>
<dbReference type="PRINTS" id="PR01488">
    <property type="entry name" value="RTXTOXINA"/>
</dbReference>
<dbReference type="InterPro" id="IPR050557">
    <property type="entry name" value="RTX_toxin/Mannuronan_C5-epim"/>
</dbReference>
<evidence type="ECO:0000256" key="5">
    <source>
        <dbReference type="ARBA" id="ARBA00022737"/>
    </source>
</evidence>
<evidence type="ECO:0000256" key="2">
    <source>
        <dbReference type="ARBA" id="ARBA00004613"/>
    </source>
</evidence>
<gene>
    <name evidence="9" type="ORF">WH96_20130</name>
</gene>
<dbReference type="InterPro" id="IPR001343">
    <property type="entry name" value="Hemolysn_Ca-bd"/>
</dbReference>
<dbReference type="InterPro" id="IPR003995">
    <property type="entry name" value="RTX_toxin_determinant-A"/>
</dbReference>
<feature type="non-terminal residue" evidence="9">
    <location>
        <position position="1501"/>
    </location>
</feature>
<dbReference type="EMBL" id="LAQL01000022">
    <property type="protein sequence ID" value="KLN58998.1"/>
    <property type="molecule type" value="Genomic_DNA"/>
</dbReference>
<evidence type="ECO:0000256" key="8">
    <source>
        <dbReference type="SAM" id="MobiDB-lite"/>
    </source>
</evidence>
<evidence type="ECO:0000256" key="1">
    <source>
        <dbReference type="ARBA" id="ARBA00004370"/>
    </source>
</evidence>
<dbReference type="PROSITE" id="PS00018">
    <property type="entry name" value="EF_HAND_1"/>
    <property type="match status" value="1"/>
</dbReference>
<evidence type="ECO:0008006" key="11">
    <source>
        <dbReference type="Google" id="ProtNLM"/>
    </source>
</evidence>
<dbReference type="InterPro" id="IPR018511">
    <property type="entry name" value="Hemolysin-typ_Ca-bd_CS"/>
</dbReference>
<evidence type="ECO:0000256" key="4">
    <source>
        <dbReference type="ARBA" id="ARBA00022656"/>
    </source>
</evidence>
<evidence type="ECO:0000256" key="7">
    <source>
        <dbReference type="ARBA" id="ARBA00023136"/>
    </source>
</evidence>
<dbReference type="GO" id="GO:0016020">
    <property type="term" value="C:membrane"/>
    <property type="evidence" value="ECO:0007669"/>
    <property type="project" value="UniProtKB-SubCell"/>
</dbReference>
<dbReference type="Proteomes" id="UP000035444">
    <property type="component" value="Unassembled WGS sequence"/>
</dbReference>
<feature type="compositionally biased region" description="Basic and acidic residues" evidence="8">
    <location>
        <begin position="200"/>
        <end position="214"/>
    </location>
</feature>
<dbReference type="InterPro" id="IPR011049">
    <property type="entry name" value="Serralysin-like_metalloprot_C"/>
</dbReference>
<dbReference type="Pfam" id="PF00353">
    <property type="entry name" value="HemolysinCabind"/>
    <property type="match status" value="10"/>
</dbReference>
<feature type="region of interest" description="Disordered" evidence="8">
    <location>
        <begin position="1355"/>
        <end position="1473"/>
    </location>
</feature>
<dbReference type="GO" id="GO:0005509">
    <property type="term" value="F:calcium ion binding"/>
    <property type="evidence" value="ECO:0007669"/>
    <property type="project" value="InterPro"/>
</dbReference>
<feature type="compositionally biased region" description="Acidic residues" evidence="8">
    <location>
        <begin position="1398"/>
        <end position="1411"/>
    </location>
</feature>
<feature type="region of interest" description="Disordered" evidence="8">
    <location>
        <begin position="200"/>
        <end position="362"/>
    </location>
</feature>
<feature type="compositionally biased region" description="Polar residues" evidence="8">
    <location>
        <begin position="312"/>
        <end position="326"/>
    </location>
</feature>
<keyword evidence="3" id="KW-0964">Secreted</keyword>
<dbReference type="InterPro" id="IPR018247">
    <property type="entry name" value="EF_Hand_1_Ca_BS"/>
</dbReference>
<keyword evidence="10" id="KW-1185">Reference proteome</keyword>
<dbReference type="GO" id="GO:0090729">
    <property type="term" value="F:toxin activity"/>
    <property type="evidence" value="ECO:0007669"/>
    <property type="project" value="UniProtKB-KW"/>
</dbReference>
<feature type="compositionally biased region" description="Basic and acidic residues" evidence="8">
    <location>
        <begin position="253"/>
        <end position="271"/>
    </location>
</feature>
<protein>
    <recommendedName>
        <fullName evidence="11">Haemolysin-type calcium binding-related domain-containing protein</fullName>
    </recommendedName>
</protein>
<keyword evidence="6" id="KW-0843">Virulence</keyword>
<accession>A0A0H2M9M5</accession>
<comment type="subcellular location">
    <subcellularLocation>
        <location evidence="1">Membrane</location>
    </subcellularLocation>
    <subcellularLocation>
        <location evidence="2">Secreted</location>
    </subcellularLocation>
</comment>
<dbReference type="SUPFAM" id="SSF51120">
    <property type="entry name" value="beta-Roll"/>
    <property type="match status" value="6"/>
</dbReference>
<proteinExistence type="predicted"/>
<dbReference type="PRINTS" id="PR00313">
    <property type="entry name" value="CABNDNGRPT"/>
</dbReference>
<keyword evidence="5" id="KW-0677">Repeat</keyword>
<dbReference type="PROSITE" id="PS00330">
    <property type="entry name" value="HEMOLYSIN_CALCIUM"/>
    <property type="match status" value="9"/>
</dbReference>
<dbReference type="Gene3D" id="2.150.10.10">
    <property type="entry name" value="Serralysin-like metalloprotease, C-terminal"/>
    <property type="match status" value="10"/>
</dbReference>
<reference evidence="9 10" key="1">
    <citation type="submission" date="2015-03" db="EMBL/GenBank/DDBJ databases">
        <title>Genome Sequence of Kiloniella spongiae MEBiC09566, isolated from a marine sponge.</title>
        <authorList>
            <person name="Shao Z."/>
            <person name="Wang L."/>
            <person name="Li X."/>
        </authorList>
    </citation>
    <scope>NUCLEOTIDE SEQUENCE [LARGE SCALE GENOMIC DNA]</scope>
    <source>
        <strain evidence="9 10">MEBiC09566</strain>
    </source>
</reference>
<evidence type="ECO:0000313" key="9">
    <source>
        <dbReference type="EMBL" id="KLN58998.1"/>
    </source>
</evidence>